<evidence type="ECO:0000313" key="1">
    <source>
        <dbReference type="EMBL" id="TBH79815.1"/>
    </source>
</evidence>
<dbReference type="RefSeq" id="WP_118229232.1">
    <property type="nucleotide sequence ID" value="NZ_DBFBQU010000082.1"/>
</dbReference>
<dbReference type="EMBL" id="SIXC01000006">
    <property type="protein sequence ID" value="TBH79815.1"/>
    <property type="molecule type" value="Genomic_DNA"/>
</dbReference>
<keyword evidence="2" id="KW-1185">Reference proteome</keyword>
<comment type="caution">
    <text evidence="1">The sequence shown here is derived from an EMBL/GenBank/DDBJ whole genome shotgun (WGS) entry which is preliminary data.</text>
</comment>
<dbReference type="Proteomes" id="UP000292919">
    <property type="component" value="Unassembled WGS sequence"/>
</dbReference>
<protein>
    <submittedName>
        <fullName evidence="1">Serine/threonine protein phosphatase</fullName>
    </submittedName>
</protein>
<accession>A0A6H3F8S0</accession>
<name>A0A6H3F8S0_9BACT</name>
<evidence type="ECO:0000313" key="2">
    <source>
        <dbReference type="Proteomes" id="UP000292919"/>
    </source>
</evidence>
<gene>
    <name evidence="1" type="ORF">EB812_05840</name>
</gene>
<reference evidence="1 2" key="1">
    <citation type="submission" date="2018-12" db="EMBL/GenBank/DDBJ databases">
        <title>First genome draft of Desulfovibrio legallis sp. nov.</title>
        <authorList>
            <person name="Ben Dhia O."/>
            <person name="Najjari A."/>
            <person name="Ferjani R."/>
            <person name="Fhoula I."/>
            <person name="Fardeau M.-L."/>
            <person name="Boudabbous A."/>
            <person name="Ouzari H.I."/>
        </authorList>
    </citation>
    <scope>NUCLEOTIDE SEQUENCE [LARGE SCALE GENOMIC DNA]</scope>
    <source>
        <strain evidence="1 2">H1T</strain>
    </source>
</reference>
<sequence length="174" mass="18911">MNNNALFRPGLGIAVGVWLALCGLPLPPCSAVPEAQAAAPAKKSAPQKAALSVYEKQPPVTEKELLRFLDVLPQFRAWARAGNEEAHPILRNNKADFLYSPQAAAWVQQRNWDPVRFFCVMGRMAAALAIVEEGNEMGARSRDMPDVTDDELALARKHLGSILKAGSSVPPISR</sequence>
<organism evidence="1 2">
    <name type="scientific">Desulfovibrio legallii</name>
    <dbReference type="NCBI Taxonomy" id="571438"/>
    <lineage>
        <taxon>Bacteria</taxon>
        <taxon>Pseudomonadati</taxon>
        <taxon>Thermodesulfobacteriota</taxon>
        <taxon>Desulfovibrionia</taxon>
        <taxon>Desulfovibrionales</taxon>
        <taxon>Desulfovibrionaceae</taxon>
        <taxon>Desulfovibrio</taxon>
    </lineage>
</organism>
<dbReference type="AlphaFoldDB" id="A0A6H3F8S0"/>
<proteinExistence type="predicted"/>